<keyword evidence="5" id="KW-1185">Reference proteome</keyword>
<dbReference type="CDD" id="cd01169">
    <property type="entry name" value="HMPP_kinase"/>
    <property type="match status" value="1"/>
</dbReference>
<dbReference type="GO" id="GO:0009228">
    <property type="term" value="P:thiamine biosynthetic process"/>
    <property type="evidence" value="ECO:0007669"/>
    <property type="project" value="InterPro"/>
</dbReference>
<dbReference type="RefSeq" id="WP_135281075.1">
    <property type="nucleotide sequence ID" value="NZ_SRIO01000004.1"/>
</dbReference>
<gene>
    <name evidence="4" type="ORF">E4680_03825</name>
</gene>
<evidence type="ECO:0000313" key="4">
    <source>
        <dbReference type="EMBL" id="TFZ83196.1"/>
    </source>
</evidence>
<sequence length="266" mass="26831">MTQPSSPPTVLVLSGHDPSGGAGQQADIEAIAAQGVHAAVAITCLTVQDTANVRRVEAVAPELIIAQAKAVLADQSVAAIKLGLLGTGAIVTAVATLLARYPAIPVVTDPVLVATGGGRLAADDLIPAVREALLPRTTVLTPNAPEARTLAGDDDLAACAETLRALGARYVLVTGGDEPGAQVENRLHGPEGVQVFTWPRLTGPFHGSGCTLAAALAARLALGEPVPLAAERAQAYVARTLAAAFHPGCGAAIPRRLGDGNAESGR</sequence>
<name>A0A4Z0F9T3_9GAMM</name>
<dbReference type="EC" id="2.7.1.49" evidence="2"/>
<evidence type="ECO:0000256" key="2">
    <source>
        <dbReference type="ARBA" id="ARBA00012135"/>
    </source>
</evidence>
<dbReference type="UniPathway" id="UPA00060">
    <property type="reaction ID" value="UER00138"/>
</dbReference>
<evidence type="ECO:0000256" key="1">
    <source>
        <dbReference type="ARBA" id="ARBA00004948"/>
    </source>
</evidence>
<dbReference type="GO" id="GO:0008902">
    <property type="term" value="F:hydroxymethylpyrimidine kinase activity"/>
    <property type="evidence" value="ECO:0007669"/>
    <property type="project" value="UniProtKB-EC"/>
</dbReference>
<keyword evidence="4" id="KW-0418">Kinase</keyword>
<comment type="caution">
    <text evidence="4">The sequence shown here is derived from an EMBL/GenBank/DDBJ whole genome shotgun (WGS) entry which is preliminary data.</text>
</comment>
<accession>A0A4Z0F9T3</accession>
<dbReference type="InterPro" id="IPR029056">
    <property type="entry name" value="Ribokinase-like"/>
</dbReference>
<dbReference type="Proteomes" id="UP000297890">
    <property type="component" value="Unassembled WGS sequence"/>
</dbReference>
<dbReference type="GO" id="GO:0005829">
    <property type="term" value="C:cytosol"/>
    <property type="evidence" value="ECO:0007669"/>
    <property type="project" value="TreeGrafter"/>
</dbReference>
<dbReference type="GO" id="GO:0008972">
    <property type="term" value="F:phosphomethylpyrimidine kinase activity"/>
    <property type="evidence" value="ECO:0007669"/>
    <property type="project" value="InterPro"/>
</dbReference>
<evidence type="ECO:0000313" key="5">
    <source>
        <dbReference type="Proteomes" id="UP000297890"/>
    </source>
</evidence>
<dbReference type="EMBL" id="SRIO01000004">
    <property type="protein sequence ID" value="TFZ83196.1"/>
    <property type="molecule type" value="Genomic_DNA"/>
</dbReference>
<dbReference type="GO" id="GO:0009229">
    <property type="term" value="P:thiamine diphosphate biosynthetic process"/>
    <property type="evidence" value="ECO:0007669"/>
    <property type="project" value="UniProtKB-UniPathway"/>
</dbReference>
<dbReference type="SUPFAM" id="SSF53613">
    <property type="entry name" value="Ribokinase-like"/>
    <property type="match status" value="1"/>
</dbReference>
<dbReference type="Gene3D" id="3.40.1190.20">
    <property type="match status" value="1"/>
</dbReference>
<dbReference type="Pfam" id="PF08543">
    <property type="entry name" value="Phos_pyr_kin"/>
    <property type="match status" value="1"/>
</dbReference>
<dbReference type="PANTHER" id="PTHR20858:SF17">
    <property type="entry name" value="HYDROXYMETHYLPYRIMIDINE_PHOSPHOMETHYLPYRIMIDINE KINASE THI20-RELATED"/>
    <property type="match status" value="1"/>
</dbReference>
<keyword evidence="4" id="KW-0808">Transferase</keyword>
<organism evidence="4 5">
    <name type="scientific">Candidatus Macondimonas diazotrophica</name>
    <dbReference type="NCBI Taxonomy" id="2305248"/>
    <lineage>
        <taxon>Bacteria</taxon>
        <taxon>Pseudomonadati</taxon>
        <taxon>Pseudomonadota</taxon>
        <taxon>Gammaproteobacteria</taxon>
        <taxon>Chromatiales</taxon>
        <taxon>Ectothiorhodospiraceae</taxon>
        <taxon>Candidatus Macondimonas</taxon>
    </lineage>
</organism>
<dbReference type="PANTHER" id="PTHR20858">
    <property type="entry name" value="PHOSPHOMETHYLPYRIMIDINE KINASE"/>
    <property type="match status" value="1"/>
</dbReference>
<feature type="domain" description="Pyridoxamine kinase/Phosphomethylpyrimidine kinase" evidence="3">
    <location>
        <begin position="17"/>
        <end position="250"/>
    </location>
</feature>
<comment type="pathway">
    <text evidence="1">Cofactor biosynthesis; thiamine diphosphate biosynthesis.</text>
</comment>
<dbReference type="InterPro" id="IPR013749">
    <property type="entry name" value="PM/HMP-P_kinase-1"/>
</dbReference>
<evidence type="ECO:0000259" key="3">
    <source>
        <dbReference type="Pfam" id="PF08543"/>
    </source>
</evidence>
<dbReference type="InterPro" id="IPR004399">
    <property type="entry name" value="HMP/HMP-P_kinase_dom"/>
</dbReference>
<protein>
    <recommendedName>
        <fullName evidence="2">hydroxymethylpyrimidine kinase</fullName>
        <ecNumber evidence="2">2.7.1.49</ecNumber>
    </recommendedName>
</protein>
<proteinExistence type="predicted"/>
<reference evidence="4 5" key="1">
    <citation type="journal article" date="2019" name="ISME J.">
        <title>Candidatus Macondimonas diazotrophica, a novel gammaproteobacterial genus dominating crude-oil-contaminated coastal sediments.</title>
        <authorList>
            <person name="Karthikeyan S."/>
            <person name="Konstantinidis K."/>
        </authorList>
    </citation>
    <scope>NUCLEOTIDE SEQUENCE [LARGE SCALE GENOMIC DNA]</scope>
    <source>
        <strain evidence="4 5">KTK01</strain>
    </source>
</reference>
<dbReference type="OrthoDB" id="9810880at2"/>
<dbReference type="AlphaFoldDB" id="A0A4Z0F9T3"/>